<keyword evidence="5 7" id="KW-1133">Transmembrane helix</keyword>
<dbReference type="PANTHER" id="PTHR30193">
    <property type="entry name" value="ABC TRANSPORTER PERMEASE PROTEIN"/>
    <property type="match status" value="1"/>
</dbReference>
<comment type="subcellular location">
    <subcellularLocation>
        <location evidence="1 7">Cell membrane</location>
        <topology evidence="1 7">Multi-pass membrane protein</topology>
    </subcellularLocation>
</comment>
<evidence type="ECO:0000256" key="5">
    <source>
        <dbReference type="ARBA" id="ARBA00022989"/>
    </source>
</evidence>
<dbReference type="SUPFAM" id="SSF161098">
    <property type="entry name" value="MetI-like"/>
    <property type="match status" value="1"/>
</dbReference>
<dbReference type="RefSeq" id="WP_379877683.1">
    <property type="nucleotide sequence ID" value="NZ_JBHUIP010000013.1"/>
</dbReference>
<dbReference type="EMBL" id="JBHUIP010000013">
    <property type="protein sequence ID" value="MFD2264589.1"/>
    <property type="molecule type" value="Genomic_DNA"/>
</dbReference>
<reference evidence="10" key="1">
    <citation type="journal article" date="2019" name="Int. J. Syst. Evol. Microbiol.">
        <title>The Global Catalogue of Microorganisms (GCM) 10K type strain sequencing project: providing services to taxonomists for standard genome sequencing and annotation.</title>
        <authorList>
            <consortium name="The Broad Institute Genomics Platform"/>
            <consortium name="The Broad Institute Genome Sequencing Center for Infectious Disease"/>
            <person name="Wu L."/>
            <person name="Ma J."/>
        </authorList>
    </citation>
    <scope>NUCLEOTIDE SEQUENCE [LARGE SCALE GENOMIC DNA]</scope>
    <source>
        <strain evidence="10">CGMCC 1.19062</strain>
    </source>
</reference>
<evidence type="ECO:0000256" key="7">
    <source>
        <dbReference type="RuleBase" id="RU363032"/>
    </source>
</evidence>
<evidence type="ECO:0000259" key="8">
    <source>
        <dbReference type="PROSITE" id="PS50928"/>
    </source>
</evidence>
<dbReference type="InterPro" id="IPR051393">
    <property type="entry name" value="ABC_transporter_permease"/>
</dbReference>
<keyword evidence="2 7" id="KW-0813">Transport</keyword>
<feature type="transmembrane region" description="Helical" evidence="7">
    <location>
        <begin position="272"/>
        <end position="294"/>
    </location>
</feature>
<evidence type="ECO:0000256" key="4">
    <source>
        <dbReference type="ARBA" id="ARBA00022692"/>
    </source>
</evidence>
<organism evidence="9 10">
    <name type="scientific">Lacibacterium aquatile</name>
    <dbReference type="NCBI Taxonomy" id="1168082"/>
    <lineage>
        <taxon>Bacteria</taxon>
        <taxon>Pseudomonadati</taxon>
        <taxon>Pseudomonadota</taxon>
        <taxon>Alphaproteobacteria</taxon>
        <taxon>Rhodospirillales</taxon>
        <taxon>Rhodospirillaceae</taxon>
    </lineage>
</organism>
<comment type="similarity">
    <text evidence="7">Belongs to the binding-protein-dependent transport system permease family.</text>
</comment>
<dbReference type="InterPro" id="IPR035906">
    <property type="entry name" value="MetI-like_sf"/>
</dbReference>
<dbReference type="Proteomes" id="UP001597295">
    <property type="component" value="Unassembled WGS sequence"/>
</dbReference>
<feature type="transmembrane region" description="Helical" evidence="7">
    <location>
        <begin position="210"/>
        <end position="229"/>
    </location>
</feature>
<accession>A0ABW5DUI9</accession>
<keyword evidence="6 7" id="KW-0472">Membrane</keyword>
<dbReference type="Pfam" id="PF00528">
    <property type="entry name" value="BPD_transp_1"/>
    <property type="match status" value="1"/>
</dbReference>
<name>A0ABW5DUI9_9PROT</name>
<dbReference type="CDD" id="cd06261">
    <property type="entry name" value="TM_PBP2"/>
    <property type="match status" value="1"/>
</dbReference>
<comment type="caution">
    <text evidence="9">The sequence shown here is derived from an EMBL/GenBank/DDBJ whole genome shotgun (WGS) entry which is preliminary data.</text>
</comment>
<keyword evidence="3" id="KW-1003">Cell membrane</keyword>
<feature type="transmembrane region" description="Helical" evidence="7">
    <location>
        <begin position="16"/>
        <end position="38"/>
    </location>
</feature>
<sequence length="303" mass="33653">MASRPQKIPRDMPEGWLAFLMLLPAMALLGLIVVYPVGRLIYTSLFDLRLSAGSTEPIFIGIENYIFALTEDPQFWHATWNTIIIVLVTVPGSLLVGLGLALLANQPFRYRWPTRLALLLPWALPLVFAGLIFRWFFNTDYGIVNDVLNRLGLEGTSWLTRPNLAMACICLVIIWKSASFMAMILLAGLQTIPRALYEAAEVDGATRFQQFVKITLPMLVPSILVAMIFRTITAIQTFDIPYALTAGGPGNTTETLAMYIHKNTIDFLDFGYGSALAVLMFCVSMIATTAYLRFVKAGGSDER</sequence>
<feature type="transmembrane region" description="Helical" evidence="7">
    <location>
        <begin position="83"/>
        <end position="104"/>
    </location>
</feature>
<protein>
    <submittedName>
        <fullName evidence="9">Carbohydrate ABC transporter permease</fullName>
    </submittedName>
</protein>
<keyword evidence="10" id="KW-1185">Reference proteome</keyword>
<dbReference type="PROSITE" id="PS50928">
    <property type="entry name" value="ABC_TM1"/>
    <property type="match status" value="1"/>
</dbReference>
<feature type="transmembrane region" description="Helical" evidence="7">
    <location>
        <begin position="164"/>
        <end position="189"/>
    </location>
</feature>
<dbReference type="Gene3D" id="1.10.3720.10">
    <property type="entry name" value="MetI-like"/>
    <property type="match status" value="1"/>
</dbReference>
<evidence type="ECO:0000256" key="1">
    <source>
        <dbReference type="ARBA" id="ARBA00004651"/>
    </source>
</evidence>
<evidence type="ECO:0000313" key="9">
    <source>
        <dbReference type="EMBL" id="MFD2264589.1"/>
    </source>
</evidence>
<proteinExistence type="inferred from homology"/>
<dbReference type="PANTHER" id="PTHR30193:SF37">
    <property type="entry name" value="INNER MEMBRANE ABC TRANSPORTER PERMEASE PROTEIN YCJO"/>
    <property type="match status" value="1"/>
</dbReference>
<dbReference type="InterPro" id="IPR000515">
    <property type="entry name" value="MetI-like"/>
</dbReference>
<keyword evidence="4 7" id="KW-0812">Transmembrane</keyword>
<evidence type="ECO:0000256" key="2">
    <source>
        <dbReference type="ARBA" id="ARBA00022448"/>
    </source>
</evidence>
<evidence type="ECO:0000256" key="6">
    <source>
        <dbReference type="ARBA" id="ARBA00023136"/>
    </source>
</evidence>
<feature type="transmembrane region" description="Helical" evidence="7">
    <location>
        <begin position="116"/>
        <end position="137"/>
    </location>
</feature>
<feature type="domain" description="ABC transmembrane type-1" evidence="8">
    <location>
        <begin position="79"/>
        <end position="291"/>
    </location>
</feature>
<gene>
    <name evidence="9" type="ORF">ACFSM5_16915</name>
</gene>
<evidence type="ECO:0000313" key="10">
    <source>
        <dbReference type="Proteomes" id="UP001597295"/>
    </source>
</evidence>
<evidence type="ECO:0000256" key="3">
    <source>
        <dbReference type="ARBA" id="ARBA00022475"/>
    </source>
</evidence>